<keyword evidence="1" id="KW-0813">Transport</keyword>
<evidence type="ECO:0000256" key="1">
    <source>
        <dbReference type="ARBA" id="ARBA00022448"/>
    </source>
</evidence>
<sequence>MIEIKNLNFMYKNTSEKILDDMSLKFSSGKVNVIIGHNGSGKTTLLDILSGAINRPSEVYNAPPQKDIVYQLQGVLFPLSLKGKDYVRIYINTDHKKKSNNDLYNTLLEECINDRERYMLKKLWHLPFGAMSVGERRWLTTISICLLDRALYIFDEPTSGVDPEARVNILRRIDKLSSIDDKLIVLTTHTLHEFKFIKCQLYVMSEGKIVFEGSYDDFLKNARTDNPDKAFEIIINRREH</sequence>
<dbReference type="EMBL" id="CP002394">
    <property type="protein sequence ID" value="ADU29428.1"/>
    <property type="molecule type" value="Genomic_DNA"/>
</dbReference>
<keyword evidence="2" id="KW-0547">Nucleotide-binding</keyword>
<evidence type="ECO:0000313" key="6">
    <source>
        <dbReference type="Proteomes" id="UP000001401"/>
    </source>
</evidence>
<dbReference type="InterPro" id="IPR027417">
    <property type="entry name" value="P-loop_NTPase"/>
</dbReference>
<dbReference type="KEGG" id="bco:Bcell_1162"/>
<dbReference type="STRING" id="649639.Bcell_1162"/>
<dbReference type="InterPro" id="IPR003439">
    <property type="entry name" value="ABC_transporter-like_ATP-bd"/>
</dbReference>
<keyword evidence="3" id="KW-0067">ATP-binding</keyword>
<dbReference type="AlphaFoldDB" id="E6TR52"/>
<reference evidence="5" key="1">
    <citation type="submission" date="2010-12" db="EMBL/GenBank/DDBJ databases">
        <title>Complete sequence of Bacillus cellulosilyticus DSM 2522.</title>
        <authorList>
            <consortium name="US DOE Joint Genome Institute"/>
            <person name="Lucas S."/>
            <person name="Copeland A."/>
            <person name="Lapidus A."/>
            <person name="Cheng J.-F."/>
            <person name="Bruce D."/>
            <person name="Goodwin L."/>
            <person name="Pitluck S."/>
            <person name="Chertkov O."/>
            <person name="Detter J.C."/>
            <person name="Han C."/>
            <person name="Tapia R."/>
            <person name="Land M."/>
            <person name="Hauser L."/>
            <person name="Jeffries C."/>
            <person name="Kyrpides N."/>
            <person name="Ivanova N."/>
            <person name="Mikhailova N."/>
            <person name="Brumm P."/>
            <person name="Mead D."/>
            <person name="Woyke T."/>
        </authorList>
    </citation>
    <scope>NUCLEOTIDE SEQUENCE [LARGE SCALE GENOMIC DNA]</scope>
    <source>
        <strain evidence="5">DSM 2522</strain>
    </source>
</reference>
<dbReference type="PROSITE" id="PS50893">
    <property type="entry name" value="ABC_TRANSPORTER_2"/>
    <property type="match status" value="1"/>
</dbReference>
<dbReference type="GO" id="GO:0016887">
    <property type="term" value="F:ATP hydrolysis activity"/>
    <property type="evidence" value="ECO:0007669"/>
    <property type="project" value="InterPro"/>
</dbReference>
<feature type="domain" description="ABC transporter" evidence="4">
    <location>
        <begin position="2"/>
        <end position="231"/>
    </location>
</feature>
<protein>
    <submittedName>
        <fullName evidence="5">ABC transporter related protein</fullName>
    </submittedName>
</protein>
<dbReference type="PANTHER" id="PTHR42939:SF1">
    <property type="entry name" value="ABC TRANSPORTER ATP-BINDING PROTEIN ALBC-RELATED"/>
    <property type="match status" value="1"/>
</dbReference>
<gene>
    <name evidence="5" type="ordered locus">Bcell_1162</name>
</gene>
<dbReference type="SUPFAM" id="SSF52540">
    <property type="entry name" value="P-loop containing nucleoside triphosphate hydrolases"/>
    <property type="match status" value="1"/>
</dbReference>
<dbReference type="PANTHER" id="PTHR42939">
    <property type="entry name" value="ABC TRANSPORTER ATP-BINDING PROTEIN ALBC-RELATED"/>
    <property type="match status" value="1"/>
</dbReference>
<proteinExistence type="predicted"/>
<organism evidence="5 6">
    <name type="scientific">Evansella cellulosilytica (strain ATCC 21833 / DSM 2522 / FERM P-1141 / JCM 9156 / N-4)</name>
    <name type="common">Bacillus cellulosilyticus</name>
    <dbReference type="NCBI Taxonomy" id="649639"/>
    <lineage>
        <taxon>Bacteria</taxon>
        <taxon>Bacillati</taxon>
        <taxon>Bacillota</taxon>
        <taxon>Bacilli</taxon>
        <taxon>Bacillales</taxon>
        <taxon>Bacillaceae</taxon>
        <taxon>Evansella</taxon>
    </lineage>
</organism>
<dbReference type="OrthoDB" id="2968466at2"/>
<dbReference type="Proteomes" id="UP000001401">
    <property type="component" value="Chromosome"/>
</dbReference>
<dbReference type="RefSeq" id="WP_013487769.1">
    <property type="nucleotide sequence ID" value="NC_014829.1"/>
</dbReference>
<dbReference type="InterPro" id="IPR051782">
    <property type="entry name" value="ABC_Transporter_VariousFunc"/>
</dbReference>
<dbReference type="GO" id="GO:0005524">
    <property type="term" value="F:ATP binding"/>
    <property type="evidence" value="ECO:0007669"/>
    <property type="project" value="UniProtKB-KW"/>
</dbReference>
<keyword evidence="6" id="KW-1185">Reference proteome</keyword>
<dbReference type="Pfam" id="PF00005">
    <property type="entry name" value="ABC_tran"/>
    <property type="match status" value="1"/>
</dbReference>
<dbReference type="HOGENOM" id="CLU_000604_1_2_9"/>
<evidence type="ECO:0000256" key="3">
    <source>
        <dbReference type="ARBA" id="ARBA00022840"/>
    </source>
</evidence>
<accession>E6TR52</accession>
<evidence type="ECO:0000313" key="5">
    <source>
        <dbReference type="EMBL" id="ADU29428.1"/>
    </source>
</evidence>
<evidence type="ECO:0000259" key="4">
    <source>
        <dbReference type="PROSITE" id="PS50893"/>
    </source>
</evidence>
<dbReference type="InterPro" id="IPR003593">
    <property type="entry name" value="AAA+_ATPase"/>
</dbReference>
<name>E6TR52_EVAC2</name>
<dbReference type="Gene3D" id="3.40.50.300">
    <property type="entry name" value="P-loop containing nucleotide triphosphate hydrolases"/>
    <property type="match status" value="1"/>
</dbReference>
<dbReference type="eggNOG" id="COG1131">
    <property type="taxonomic scope" value="Bacteria"/>
</dbReference>
<evidence type="ECO:0000256" key="2">
    <source>
        <dbReference type="ARBA" id="ARBA00022741"/>
    </source>
</evidence>
<dbReference type="SMART" id="SM00382">
    <property type="entry name" value="AAA"/>
    <property type="match status" value="1"/>
</dbReference>